<keyword evidence="3" id="KW-1185">Reference proteome</keyword>
<protein>
    <submittedName>
        <fullName evidence="2">Uncharacterized protein</fullName>
    </submittedName>
</protein>
<feature type="chain" id="PRO_5042853946" evidence="1">
    <location>
        <begin position="20"/>
        <end position="222"/>
    </location>
</feature>
<accession>A0AAN8K619</accession>
<organism evidence="2 3">
    <name type="scientific">Patella caerulea</name>
    <name type="common">Rayed Mediterranean limpet</name>
    <dbReference type="NCBI Taxonomy" id="87958"/>
    <lineage>
        <taxon>Eukaryota</taxon>
        <taxon>Metazoa</taxon>
        <taxon>Spiralia</taxon>
        <taxon>Lophotrochozoa</taxon>
        <taxon>Mollusca</taxon>
        <taxon>Gastropoda</taxon>
        <taxon>Patellogastropoda</taxon>
        <taxon>Patelloidea</taxon>
        <taxon>Patellidae</taxon>
        <taxon>Patella</taxon>
    </lineage>
</organism>
<feature type="signal peptide" evidence="1">
    <location>
        <begin position="1"/>
        <end position="19"/>
    </location>
</feature>
<name>A0AAN8K619_PATCE</name>
<dbReference type="EMBL" id="JAZGQO010000006">
    <property type="protein sequence ID" value="KAK6185993.1"/>
    <property type="molecule type" value="Genomic_DNA"/>
</dbReference>
<reference evidence="2 3" key="1">
    <citation type="submission" date="2024-01" db="EMBL/GenBank/DDBJ databases">
        <title>The genome of the rayed Mediterranean limpet Patella caerulea (Linnaeus, 1758).</title>
        <authorList>
            <person name="Anh-Thu Weber A."/>
            <person name="Halstead-Nussloch G."/>
        </authorList>
    </citation>
    <scope>NUCLEOTIDE SEQUENCE [LARGE SCALE GENOMIC DNA]</scope>
    <source>
        <strain evidence="2">AATW-2023a</strain>
        <tissue evidence="2">Whole specimen</tissue>
    </source>
</reference>
<evidence type="ECO:0000256" key="1">
    <source>
        <dbReference type="SAM" id="SignalP"/>
    </source>
</evidence>
<evidence type="ECO:0000313" key="2">
    <source>
        <dbReference type="EMBL" id="KAK6185993.1"/>
    </source>
</evidence>
<evidence type="ECO:0000313" key="3">
    <source>
        <dbReference type="Proteomes" id="UP001347796"/>
    </source>
</evidence>
<dbReference type="Proteomes" id="UP001347796">
    <property type="component" value="Unassembled WGS sequence"/>
</dbReference>
<comment type="caution">
    <text evidence="2">The sequence shown here is derived from an EMBL/GenBank/DDBJ whole genome shotgun (WGS) entry which is preliminary data.</text>
</comment>
<keyword evidence="1" id="KW-0732">Signal</keyword>
<proteinExistence type="predicted"/>
<sequence length="222" mass="24824">MMIAGVLITLALFGCLVDGQIDVNHCNDFATNIAKCQAEYYPSLVLNTYEQLQGLFTRSSNDFCGNNTETLKERVGCFVDVYRGCGTDQTKKLVASSNNYKYAIDLLCTEGGDRTCGIKYLFNCLTVKMTEHNLAPPNDVEAYPIKQNYYCRQIEFVRSCFQNTTVIPECDRSITRETDLKMAGKLTPEACFESSYNGAMALVSVSHLLAAFLIMSVYKYIS</sequence>
<dbReference type="AlphaFoldDB" id="A0AAN8K619"/>
<gene>
    <name evidence="2" type="ORF">SNE40_008113</name>
</gene>